<feature type="region of interest" description="Disordered" evidence="1">
    <location>
        <begin position="14"/>
        <end position="73"/>
    </location>
</feature>
<dbReference type="OrthoDB" id="5600002at2759"/>
<proteinExistence type="predicted"/>
<protein>
    <submittedName>
        <fullName evidence="2">Uncharacterized protein</fullName>
    </submittedName>
</protein>
<feature type="compositionally biased region" description="Low complexity" evidence="1">
    <location>
        <begin position="358"/>
        <end position="386"/>
    </location>
</feature>
<evidence type="ECO:0000313" key="2">
    <source>
        <dbReference type="EMBL" id="KIY62039.1"/>
    </source>
</evidence>
<dbReference type="Proteomes" id="UP000054007">
    <property type="component" value="Unassembled WGS sequence"/>
</dbReference>
<feature type="region of interest" description="Disordered" evidence="1">
    <location>
        <begin position="222"/>
        <end position="245"/>
    </location>
</feature>
<dbReference type="STRING" id="1314674.A0A0D7AW05"/>
<feature type="region of interest" description="Disordered" evidence="1">
    <location>
        <begin position="85"/>
        <end position="105"/>
    </location>
</feature>
<feature type="compositionally biased region" description="Low complexity" evidence="1">
    <location>
        <begin position="222"/>
        <end position="239"/>
    </location>
</feature>
<feature type="compositionally biased region" description="Gly residues" evidence="1">
    <location>
        <begin position="525"/>
        <end position="537"/>
    </location>
</feature>
<feature type="compositionally biased region" description="Pro residues" evidence="1">
    <location>
        <begin position="403"/>
        <end position="415"/>
    </location>
</feature>
<evidence type="ECO:0000313" key="3">
    <source>
        <dbReference type="Proteomes" id="UP000054007"/>
    </source>
</evidence>
<dbReference type="AlphaFoldDB" id="A0A0D7AW05"/>
<keyword evidence="3" id="KW-1185">Reference proteome</keyword>
<name>A0A0D7AW05_9AGAR</name>
<feature type="compositionally biased region" description="Basic and acidic residues" evidence="1">
    <location>
        <begin position="450"/>
        <end position="472"/>
    </location>
</feature>
<feature type="compositionally biased region" description="Low complexity" evidence="1">
    <location>
        <begin position="305"/>
        <end position="315"/>
    </location>
</feature>
<gene>
    <name evidence="2" type="ORF">CYLTODRAFT_447425</name>
</gene>
<organism evidence="2 3">
    <name type="scientific">Cylindrobasidium torrendii FP15055 ss-10</name>
    <dbReference type="NCBI Taxonomy" id="1314674"/>
    <lineage>
        <taxon>Eukaryota</taxon>
        <taxon>Fungi</taxon>
        <taxon>Dikarya</taxon>
        <taxon>Basidiomycota</taxon>
        <taxon>Agaricomycotina</taxon>
        <taxon>Agaricomycetes</taxon>
        <taxon>Agaricomycetidae</taxon>
        <taxon>Agaricales</taxon>
        <taxon>Marasmiineae</taxon>
        <taxon>Physalacriaceae</taxon>
        <taxon>Cylindrobasidium</taxon>
    </lineage>
</organism>
<feature type="region of interest" description="Disordered" evidence="1">
    <location>
        <begin position="518"/>
        <end position="537"/>
    </location>
</feature>
<sequence length="537" mass="57707">MDDDMDAIIAFLDGDVGYGHDSDDAEDSSSSDMDNAFAGNAHAGNDTGDAVPASSNATDNAENPQLNDADDTIVLSDLVRSGEASRLRRRGAVHHPSASLGGRGDTLETRSEAWLRDYASLRNDEVARHPLADSANAALNTERSEDKGGWMLFCGVEEEVVEEYDVGESVGLGVFRFMPSPPSSSSSSSPRTLGRRTVKRKTGCGALVHTCAFPLFSSTSNTSPNASTHSNSSATHPSAWTSTSEASDAVVPLDAMYFSGDDNTEEGLGRIGKSTCGCERVGVGCAVCGNPLGTRYTPCKTAQDSSSPSFPSSSSYGSNDTHPSGPSYWHEHRPSSSSPCMYTFMASAVEGKEAAAGSDPSIPSASSSTSSRTSTPSSSRPDPRLSFPAFQPRTLTHARAPLLFPPPPRPYPVRIPPLVEDHEGDDEEEEGGEGEEGRYYSRFMWGGGGRDGRRRERERRGEEEDEPQRESLPRTNNGPRPRTNEPQPPNEPEDELPISSRNVRLSLSFTRWGEWTLEREDKNEGGVGGGGMLFPER</sequence>
<feature type="region of interest" description="Disordered" evidence="1">
    <location>
        <begin position="299"/>
        <end position="332"/>
    </location>
</feature>
<evidence type="ECO:0000256" key="1">
    <source>
        <dbReference type="SAM" id="MobiDB-lite"/>
    </source>
</evidence>
<accession>A0A0D7AW05</accession>
<feature type="compositionally biased region" description="Polar residues" evidence="1">
    <location>
        <begin position="53"/>
        <end position="66"/>
    </location>
</feature>
<feature type="region of interest" description="Disordered" evidence="1">
    <location>
        <begin position="353"/>
        <end position="503"/>
    </location>
</feature>
<reference evidence="2 3" key="1">
    <citation type="journal article" date="2015" name="Fungal Genet. Biol.">
        <title>Evolution of novel wood decay mechanisms in Agaricales revealed by the genome sequences of Fistulina hepatica and Cylindrobasidium torrendii.</title>
        <authorList>
            <person name="Floudas D."/>
            <person name="Held B.W."/>
            <person name="Riley R."/>
            <person name="Nagy L.G."/>
            <person name="Koehler G."/>
            <person name="Ransdell A.S."/>
            <person name="Younus H."/>
            <person name="Chow J."/>
            <person name="Chiniquy J."/>
            <person name="Lipzen A."/>
            <person name="Tritt A."/>
            <person name="Sun H."/>
            <person name="Haridas S."/>
            <person name="LaButti K."/>
            <person name="Ohm R.A."/>
            <person name="Kues U."/>
            <person name="Blanchette R.A."/>
            <person name="Grigoriev I.V."/>
            <person name="Minto R.E."/>
            <person name="Hibbett D.S."/>
        </authorList>
    </citation>
    <scope>NUCLEOTIDE SEQUENCE [LARGE SCALE GENOMIC DNA]</scope>
    <source>
        <strain evidence="2 3">FP15055 ss-10</strain>
    </source>
</reference>
<feature type="compositionally biased region" description="Acidic residues" evidence="1">
    <location>
        <begin position="422"/>
        <end position="434"/>
    </location>
</feature>
<dbReference type="EMBL" id="KN880832">
    <property type="protein sequence ID" value="KIY62039.1"/>
    <property type="molecule type" value="Genomic_DNA"/>
</dbReference>